<feature type="compositionally biased region" description="Basic and acidic residues" evidence="1">
    <location>
        <begin position="8"/>
        <end position="18"/>
    </location>
</feature>
<dbReference type="PANTHER" id="PTHR10241">
    <property type="entry name" value="LETHAL 2 GIANT LARVAE PROTEIN"/>
    <property type="match status" value="1"/>
</dbReference>
<name>A0A7R9PL45_TIMGE</name>
<accession>A0A7R9PL45</accession>
<gene>
    <name evidence="2" type="ORF">TGEB3V08_LOCUS4580</name>
</gene>
<evidence type="ECO:0000256" key="1">
    <source>
        <dbReference type="SAM" id="MobiDB-lite"/>
    </source>
</evidence>
<dbReference type="EMBL" id="OE840596">
    <property type="protein sequence ID" value="CAD7591413.1"/>
    <property type="molecule type" value="Genomic_DNA"/>
</dbReference>
<dbReference type="PANTHER" id="PTHR10241:SF25">
    <property type="entry name" value="TOMOSYN, ISOFORM C"/>
    <property type="match status" value="1"/>
</dbReference>
<protein>
    <submittedName>
        <fullName evidence="2">Uncharacterized protein</fullName>
    </submittedName>
</protein>
<sequence length="259" mass="29142">MDLPLFDADGRPLRPPRRDGKKRSMVVVERVEKRDVRLLSVPNIKYTSHHHHHHEPQQCKGGGEQWVYDLRDKEDITPASFGGLMKRFNKLDSSFSRSRSSSMSSLENISSEAIQCLAFADSYTKKSEPCMFPTLWVGTSLGSVLTIMINLPPPGETRITQPVVVSPCGTIFRLKGSILTMSFLDCNGALIPYSFETWRDENKDREKIKYKSQHPVTLEGADQREGTYLVFNGRLYGDMTHLTVQAASSLCSEGQLEAT</sequence>
<feature type="region of interest" description="Disordered" evidence="1">
    <location>
        <begin position="1"/>
        <end position="24"/>
    </location>
</feature>
<dbReference type="GO" id="GO:0045159">
    <property type="term" value="F:myosin II binding"/>
    <property type="evidence" value="ECO:0007669"/>
    <property type="project" value="TreeGrafter"/>
</dbReference>
<proteinExistence type="predicted"/>
<dbReference type="GO" id="GO:0006893">
    <property type="term" value="P:Golgi to plasma membrane transport"/>
    <property type="evidence" value="ECO:0007669"/>
    <property type="project" value="TreeGrafter"/>
</dbReference>
<reference evidence="2" key="1">
    <citation type="submission" date="2020-11" db="EMBL/GenBank/DDBJ databases">
        <authorList>
            <person name="Tran Van P."/>
        </authorList>
    </citation>
    <scope>NUCLEOTIDE SEQUENCE</scope>
</reference>
<dbReference type="GO" id="GO:0005886">
    <property type="term" value="C:plasma membrane"/>
    <property type="evidence" value="ECO:0007669"/>
    <property type="project" value="TreeGrafter"/>
</dbReference>
<dbReference type="GO" id="GO:0005096">
    <property type="term" value="F:GTPase activator activity"/>
    <property type="evidence" value="ECO:0007669"/>
    <property type="project" value="TreeGrafter"/>
</dbReference>
<organism evidence="2">
    <name type="scientific">Timema genevievae</name>
    <name type="common">Walking stick</name>
    <dbReference type="NCBI Taxonomy" id="629358"/>
    <lineage>
        <taxon>Eukaryota</taxon>
        <taxon>Metazoa</taxon>
        <taxon>Ecdysozoa</taxon>
        <taxon>Arthropoda</taxon>
        <taxon>Hexapoda</taxon>
        <taxon>Insecta</taxon>
        <taxon>Pterygota</taxon>
        <taxon>Neoptera</taxon>
        <taxon>Polyneoptera</taxon>
        <taxon>Phasmatodea</taxon>
        <taxon>Timematodea</taxon>
        <taxon>Timematoidea</taxon>
        <taxon>Timematidae</taxon>
        <taxon>Timema</taxon>
    </lineage>
</organism>
<dbReference type="GO" id="GO:0006887">
    <property type="term" value="P:exocytosis"/>
    <property type="evidence" value="ECO:0007669"/>
    <property type="project" value="TreeGrafter"/>
</dbReference>
<evidence type="ECO:0000313" key="2">
    <source>
        <dbReference type="EMBL" id="CAD7591413.1"/>
    </source>
</evidence>
<dbReference type="AlphaFoldDB" id="A0A7R9PL45"/>
<dbReference type="GO" id="GO:0019905">
    <property type="term" value="F:syntaxin binding"/>
    <property type="evidence" value="ECO:0007669"/>
    <property type="project" value="TreeGrafter"/>
</dbReference>
<dbReference type="GO" id="GO:0031201">
    <property type="term" value="C:SNARE complex"/>
    <property type="evidence" value="ECO:0007669"/>
    <property type="project" value="TreeGrafter"/>
</dbReference>